<accession>A0ACC1P4Y6</accession>
<dbReference type="EMBL" id="JAPDGR010001050">
    <property type="protein sequence ID" value="KAJ2985768.1"/>
    <property type="molecule type" value="Genomic_DNA"/>
</dbReference>
<dbReference type="Proteomes" id="UP001143856">
    <property type="component" value="Unassembled WGS sequence"/>
</dbReference>
<evidence type="ECO:0000313" key="1">
    <source>
        <dbReference type="EMBL" id="KAJ2985768.1"/>
    </source>
</evidence>
<name>A0ACC1P4Y6_9PEZI</name>
<keyword evidence="2" id="KW-1185">Reference proteome</keyword>
<evidence type="ECO:0000313" key="2">
    <source>
        <dbReference type="Proteomes" id="UP001143856"/>
    </source>
</evidence>
<organism evidence="1 2">
    <name type="scientific">Xylaria curta</name>
    <dbReference type="NCBI Taxonomy" id="42375"/>
    <lineage>
        <taxon>Eukaryota</taxon>
        <taxon>Fungi</taxon>
        <taxon>Dikarya</taxon>
        <taxon>Ascomycota</taxon>
        <taxon>Pezizomycotina</taxon>
        <taxon>Sordariomycetes</taxon>
        <taxon>Xylariomycetidae</taxon>
        <taxon>Xylariales</taxon>
        <taxon>Xylariaceae</taxon>
        <taxon>Xylaria</taxon>
    </lineage>
</organism>
<reference evidence="1" key="1">
    <citation type="submission" date="2022-10" db="EMBL/GenBank/DDBJ databases">
        <title>Genome Sequence of Xylaria curta.</title>
        <authorList>
            <person name="Buettner E."/>
        </authorList>
    </citation>
    <scope>NUCLEOTIDE SEQUENCE</scope>
    <source>
        <strain evidence="1">Babe10</strain>
    </source>
</reference>
<gene>
    <name evidence="1" type="ORF">NUW58_g5358</name>
</gene>
<proteinExistence type="predicted"/>
<protein>
    <submittedName>
        <fullName evidence="1">Uncharacterized protein</fullName>
    </submittedName>
</protein>
<comment type="caution">
    <text evidence="1">The sequence shown here is derived from an EMBL/GenBank/DDBJ whole genome shotgun (WGS) entry which is preliminary data.</text>
</comment>
<sequence length="927" mass="104094">MASLNLGLNLYPNPNPDLGLDLEVEVNGRDGYELKEALDAIQTRGEFATNHQYPQYATPGLEIDNTLIALPLDPGQVPLIRSASRQAPFGRGERTLVDTSVRDTWELNVSKFKITNPAWSAFLNDVLQHVSESLGISGVEAELYKLLLYEKGSFFKRHKDSEKAPGMIATLSICLPSSYKGGEVHLSHAGKRRVFDTSQNKFDLSALAWYADVTHEVKPIVEGHRLVLIYNIIQATGGATSADFFTQQDQRLHRAFASLNSHPPTPKRLLYFLDHKYSEASLKIDHLKGRDLAVGQALRAVSVRNGWYLFLCNVTKRALDDDDDYDHEEYFGDSPKLAMDTVVTCSGRDFASEVEINAKDILGPDPYSGRIADSESGDEFTGNEGASLKYRYHNSAAVIIPKGQLDQFFDYGIRIRVLVNVVLDDLKANPQDPVTRKALVELLPKAGDYTSRISSLVLTFAWRMKDDSLFRAAVRAAFKNGEPVAGIVDALVSIVKSAPAGPMDWDKSLGEFVASYRSLTKLSKDLDIVKSSLSPGDMQTSFQQWRPTIELLNFEGKQSLEVDDHDFILELTAHQWENVDWVHNTLLPKIRDCSDKQLLSKFICSMLQKGRKRVLDKAKDIATTLLESGVQRLYLGIIKFNSLAGDPEDWSEGSRFCQLLDDCLLSGLQQPVDELLRLSIETIQAAPGNDGSHVQGWDRSTVPHVPTLAEQMLRIMFQDFKKNKMPPNEPARDFVIAVLKKFVLADLPQCPQQLPGYSHQPRGCKQCVHCEQLDVFLVSPDQEKAEFHTGLDITPHLESRLPREFFWYTTRRVGYGRNTYCILEVTKLNREYWAALDEYKKNLRRVLDKVRPFRTEYVKALLGDSAYSELVALEQLPYSAELEPNSGGQPQAEQPQVEQPQVGQKRPTQEGIGPSTAKRSFIDLTLD</sequence>